<dbReference type="Gene3D" id="3.40.50.300">
    <property type="entry name" value="P-loop containing nucleotide triphosphate hydrolases"/>
    <property type="match status" value="1"/>
</dbReference>
<dbReference type="InterPro" id="IPR013822">
    <property type="entry name" value="Signal_recog_particl_SRP54_hlx"/>
</dbReference>
<dbReference type="InterPro" id="IPR036225">
    <property type="entry name" value="SRP/SRP_N"/>
</dbReference>
<comment type="function">
    <text evidence="9">Involved in targeting and insertion of nascent membrane proteins into the cytoplasmic membrane. Acts as a receptor for the complex formed by the signal recognition particle (SRP) and the ribosome-nascent chain (RNC).</text>
</comment>
<evidence type="ECO:0000259" key="12">
    <source>
        <dbReference type="PROSITE" id="PS00300"/>
    </source>
</evidence>
<feature type="binding site" evidence="9">
    <location>
        <begin position="392"/>
        <end position="396"/>
    </location>
    <ligand>
        <name>GTP</name>
        <dbReference type="ChEBI" id="CHEBI:37565"/>
    </ligand>
</feature>
<feature type="compositionally biased region" description="Acidic residues" evidence="10">
    <location>
        <begin position="132"/>
        <end position="142"/>
    </location>
</feature>
<keyword evidence="3 9" id="KW-0547">Nucleotide-binding</keyword>
<accession>A0A660CHN2</accession>
<dbReference type="InterPro" id="IPR004390">
    <property type="entry name" value="SR_rcpt_FtsY"/>
</dbReference>
<dbReference type="HAMAP" id="MF_00920">
    <property type="entry name" value="FtsY"/>
    <property type="match status" value="1"/>
</dbReference>
<evidence type="ECO:0000256" key="10">
    <source>
        <dbReference type="SAM" id="MobiDB-lite"/>
    </source>
</evidence>
<evidence type="ECO:0000256" key="2">
    <source>
        <dbReference type="ARBA" id="ARBA00022490"/>
    </source>
</evidence>
<dbReference type="EC" id="3.6.5.4" evidence="9"/>
<dbReference type="SUPFAM" id="SSF47364">
    <property type="entry name" value="Domain of the SRP/SRP receptor G-proteins"/>
    <property type="match status" value="1"/>
</dbReference>
<keyword evidence="11" id="KW-0812">Transmembrane</keyword>
<dbReference type="GO" id="GO:0006614">
    <property type="term" value="P:SRP-dependent cotranslational protein targeting to membrane"/>
    <property type="evidence" value="ECO:0007669"/>
    <property type="project" value="InterPro"/>
</dbReference>
<dbReference type="GO" id="GO:0005047">
    <property type="term" value="F:signal recognition particle binding"/>
    <property type="evidence" value="ECO:0007669"/>
    <property type="project" value="TreeGrafter"/>
</dbReference>
<evidence type="ECO:0000256" key="3">
    <source>
        <dbReference type="ARBA" id="ARBA00022741"/>
    </source>
</evidence>
<protein>
    <recommendedName>
        <fullName evidence="9">Signal recognition particle receptor FtsY</fullName>
        <shortName evidence="9">SRP receptor</shortName>
        <ecNumber evidence="9">3.6.5.4</ecNumber>
    </recommendedName>
</protein>
<feature type="compositionally biased region" description="Basic and acidic residues" evidence="10">
    <location>
        <begin position="115"/>
        <end position="126"/>
    </location>
</feature>
<dbReference type="FunFam" id="3.40.50.300:FF:000053">
    <property type="entry name" value="Signal recognition particle receptor FtsY"/>
    <property type="match status" value="1"/>
</dbReference>
<dbReference type="InterPro" id="IPR027417">
    <property type="entry name" value="P-loop_NTPase"/>
</dbReference>
<feature type="compositionally biased region" description="Low complexity" evidence="10">
    <location>
        <begin position="143"/>
        <end position="172"/>
    </location>
</feature>
<dbReference type="GO" id="GO:0005737">
    <property type="term" value="C:cytoplasm"/>
    <property type="evidence" value="ECO:0007669"/>
    <property type="project" value="UniProtKB-SubCell"/>
</dbReference>
<evidence type="ECO:0000256" key="4">
    <source>
        <dbReference type="ARBA" id="ARBA00022801"/>
    </source>
</evidence>
<comment type="similarity">
    <text evidence="9">Belongs to the GTP-binding SRP family. FtsY subfamily.</text>
</comment>
<feature type="compositionally biased region" description="Basic and acidic residues" evidence="10">
    <location>
        <begin position="37"/>
        <end position="46"/>
    </location>
</feature>
<name>A0A660CHN2_9PSEU</name>
<evidence type="ECO:0000256" key="11">
    <source>
        <dbReference type="SAM" id="Phobius"/>
    </source>
</evidence>
<sequence>MSNTAVIWIVVVVAAVLVVALVAGLTLQRKRRISLERDRDKEKEAPKGGGYTAGGGISLAPGGTASGSADTADAADTASATPTEEKQADVPEPPVHPVEERTEVDGQPGVGDDASVPRDAPRRDIVDVGLPDTEDQPAEQEPADTAPAGTATAPADTAPAAGAPTGTAPAEEAPGKQEPEKHEPAPAAVEEPEPAAGRIERLRGRLSKSRSALGQGLLGLLGAGDLDEDSWEEIEDTLLVADLGASTTTEIVEKLREELSTRGVRTAAEARTALHDVLTQALWPEADRSVHALPHTVDGAKQPAVVLIAGVNGTGKTTTTGKLARVLVAQGRQVLLGAADTFRAAAADQLETWSQRVGAEVVRGKEGADPASVAFDSVKRGVDAGVDAVLVDTAGRLHTKTGLMDELGKVKRVVEKQAKVDEVLLVLDATTGQNGLAQARVFSEVVDVTGVVLTKLDGTAKGGIVFQVQRELGVPVKLVGLGEGPDDLAPFEPSAFVDALLD</sequence>
<dbReference type="Pfam" id="PF02881">
    <property type="entry name" value="SRP54_N"/>
    <property type="match status" value="1"/>
</dbReference>
<keyword evidence="4 9" id="KW-0378">Hydrolase</keyword>
<organism evidence="13 14">
    <name type="scientific">Prauserella rugosa</name>
    <dbReference type="NCBI Taxonomy" id="43354"/>
    <lineage>
        <taxon>Bacteria</taxon>
        <taxon>Bacillati</taxon>
        <taxon>Actinomycetota</taxon>
        <taxon>Actinomycetes</taxon>
        <taxon>Pseudonocardiales</taxon>
        <taxon>Pseudonocardiaceae</taxon>
        <taxon>Prauserella</taxon>
    </lineage>
</organism>
<feature type="compositionally biased region" description="Basic and acidic residues" evidence="10">
    <location>
        <begin position="173"/>
        <end position="184"/>
    </location>
</feature>
<dbReference type="SMART" id="SM00963">
    <property type="entry name" value="SRP54_N"/>
    <property type="match status" value="1"/>
</dbReference>
<dbReference type="SMART" id="SM00962">
    <property type="entry name" value="SRP54"/>
    <property type="match status" value="1"/>
</dbReference>
<dbReference type="FunFam" id="1.20.120.140:FF:000002">
    <property type="entry name" value="Signal recognition particle receptor FtsY"/>
    <property type="match status" value="1"/>
</dbReference>
<feature type="region of interest" description="Disordered" evidence="10">
    <location>
        <begin position="37"/>
        <end position="195"/>
    </location>
</feature>
<comment type="subunit">
    <text evidence="9">Part of the signal recognition particle protein translocation system, which is composed of SRP and FtsY.</text>
</comment>
<dbReference type="GO" id="GO:0005886">
    <property type="term" value="C:plasma membrane"/>
    <property type="evidence" value="ECO:0007669"/>
    <property type="project" value="UniProtKB-SubCell"/>
</dbReference>
<keyword evidence="6 9" id="KW-0472">Membrane</keyword>
<dbReference type="Pfam" id="PF00448">
    <property type="entry name" value="SRP54"/>
    <property type="match status" value="1"/>
</dbReference>
<comment type="catalytic activity">
    <reaction evidence="8 9">
        <text>GTP + H2O = GDP + phosphate + H(+)</text>
        <dbReference type="Rhea" id="RHEA:19669"/>
        <dbReference type="ChEBI" id="CHEBI:15377"/>
        <dbReference type="ChEBI" id="CHEBI:15378"/>
        <dbReference type="ChEBI" id="CHEBI:37565"/>
        <dbReference type="ChEBI" id="CHEBI:43474"/>
        <dbReference type="ChEBI" id="CHEBI:58189"/>
        <dbReference type="EC" id="3.6.5.4"/>
    </reaction>
</comment>
<reference evidence="13 14" key="1">
    <citation type="submission" date="2019-07" db="EMBL/GenBank/DDBJ databases">
        <title>R&amp;d 2014.</title>
        <authorList>
            <person name="Klenk H.-P."/>
        </authorList>
    </citation>
    <scope>NUCLEOTIDE SEQUENCE [LARGE SCALE GENOMIC DNA]</scope>
    <source>
        <strain evidence="13 14">DSM 43194</strain>
    </source>
</reference>
<dbReference type="Gene3D" id="1.20.120.140">
    <property type="entry name" value="Signal recognition particle SRP54, nucleotide-binding domain"/>
    <property type="match status" value="1"/>
</dbReference>
<comment type="subcellular location">
    <subcellularLocation>
        <location evidence="9">Cell membrane</location>
        <topology evidence="9">Peripheral membrane protein</topology>
        <orientation evidence="9">Cytoplasmic side</orientation>
    </subcellularLocation>
    <subcellularLocation>
        <location evidence="9">Cytoplasm</location>
    </subcellularLocation>
</comment>
<keyword evidence="2 9" id="KW-0963">Cytoplasm</keyword>
<dbReference type="PANTHER" id="PTHR43134">
    <property type="entry name" value="SIGNAL RECOGNITION PARTICLE RECEPTOR SUBUNIT ALPHA"/>
    <property type="match status" value="1"/>
</dbReference>
<dbReference type="PROSITE" id="PS00300">
    <property type="entry name" value="SRP54"/>
    <property type="match status" value="1"/>
</dbReference>
<dbReference type="InterPro" id="IPR000897">
    <property type="entry name" value="SRP54_GTPase_dom"/>
</dbReference>
<keyword evidence="1 9" id="KW-1003">Cell membrane</keyword>
<feature type="binding site" evidence="9">
    <location>
        <begin position="454"/>
        <end position="457"/>
    </location>
    <ligand>
        <name>GTP</name>
        <dbReference type="ChEBI" id="CHEBI:37565"/>
    </ligand>
</feature>
<evidence type="ECO:0000256" key="7">
    <source>
        <dbReference type="ARBA" id="ARBA00023170"/>
    </source>
</evidence>
<dbReference type="Proteomes" id="UP000317303">
    <property type="component" value="Unassembled WGS sequence"/>
</dbReference>
<feature type="compositionally biased region" description="Low complexity" evidence="10">
    <location>
        <begin position="60"/>
        <end position="82"/>
    </location>
</feature>
<evidence type="ECO:0000256" key="5">
    <source>
        <dbReference type="ARBA" id="ARBA00023134"/>
    </source>
</evidence>
<dbReference type="InterPro" id="IPR003593">
    <property type="entry name" value="AAA+_ATPase"/>
</dbReference>
<evidence type="ECO:0000256" key="6">
    <source>
        <dbReference type="ARBA" id="ARBA00023136"/>
    </source>
</evidence>
<dbReference type="SUPFAM" id="SSF52540">
    <property type="entry name" value="P-loop containing nucleoside triphosphate hydrolases"/>
    <property type="match status" value="1"/>
</dbReference>
<gene>
    <name evidence="9" type="primary">ftsY</name>
    <name evidence="13" type="ORF">JD82_04758</name>
</gene>
<evidence type="ECO:0000256" key="1">
    <source>
        <dbReference type="ARBA" id="ARBA00022475"/>
    </source>
</evidence>
<dbReference type="EMBL" id="VLJV01000001">
    <property type="protein sequence ID" value="TWH22866.1"/>
    <property type="molecule type" value="Genomic_DNA"/>
</dbReference>
<keyword evidence="11" id="KW-1133">Transmembrane helix</keyword>
<feature type="binding site" evidence="9">
    <location>
        <begin position="310"/>
        <end position="317"/>
    </location>
    <ligand>
        <name>GTP</name>
        <dbReference type="ChEBI" id="CHEBI:37565"/>
    </ligand>
</feature>
<evidence type="ECO:0000313" key="13">
    <source>
        <dbReference type="EMBL" id="TWH22866.1"/>
    </source>
</evidence>
<evidence type="ECO:0000256" key="9">
    <source>
        <dbReference type="HAMAP-Rule" id="MF_00920"/>
    </source>
</evidence>
<feature type="transmembrane region" description="Helical" evidence="11">
    <location>
        <begin position="6"/>
        <end position="27"/>
    </location>
</feature>
<evidence type="ECO:0000256" key="8">
    <source>
        <dbReference type="ARBA" id="ARBA00048027"/>
    </source>
</evidence>
<feature type="domain" description="SRP54-type proteins GTP-binding" evidence="12">
    <location>
        <begin position="475"/>
        <end position="488"/>
    </location>
</feature>
<dbReference type="NCBIfam" id="TIGR00064">
    <property type="entry name" value="ftsY"/>
    <property type="match status" value="1"/>
</dbReference>
<proteinExistence type="inferred from homology"/>
<dbReference type="InterPro" id="IPR042101">
    <property type="entry name" value="SRP54_N_sf"/>
</dbReference>
<keyword evidence="14" id="KW-1185">Reference proteome</keyword>
<feature type="compositionally biased region" description="Gly residues" evidence="10">
    <location>
        <begin position="47"/>
        <end position="57"/>
    </location>
</feature>
<keyword evidence="7 9" id="KW-0675">Receptor</keyword>
<keyword evidence="5 9" id="KW-0342">GTP-binding</keyword>
<comment type="caution">
    <text evidence="13">The sequence shown here is derived from an EMBL/GenBank/DDBJ whole genome shotgun (WGS) entry which is preliminary data.</text>
</comment>
<dbReference type="PANTHER" id="PTHR43134:SF1">
    <property type="entry name" value="SIGNAL RECOGNITION PARTICLE RECEPTOR SUBUNIT ALPHA"/>
    <property type="match status" value="1"/>
</dbReference>
<dbReference type="SMART" id="SM00382">
    <property type="entry name" value="AAA"/>
    <property type="match status" value="1"/>
</dbReference>
<dbReference type="GO" id="GO:0005525">
    <property type="term" value="F:GTP binding"/>
    <property type="evidence" value="ECO:0007669"/>
    <property type="project" value="UniProtKB-UniRule"/>
</dbReference>
<evidence type="ECO:0000313" key="14">
    <source>
        <dbReference type="Proteomes" id="UP000317303"/>
    </source>
</evidence>
<dbReference type="GO" id="GO:0003924">
    <property type="term" value="F:GTPase activity"/>
    <property type="evidence" value="ECO:0007669"/>
    <property type="project" value="UniProtKB-UniRule"/>
</dbReference>
<dbReference type="AlphaFoldDB" id="A0A660CHN2"/>